<comment type="subcellular location">
    <subcellularLocation>
        <location evidence="1">Cell membrane</location>
        <topology evidence="1">Multi-pass membrane protein</topology>
    </subcellularLocation>
</comment>
<evidence type="ECO:0000256" key="1">
    <source>
        <dbReference type="ARBA" id="ARBA00004651"/>
    </source>
</evidence>
<evidence type="ECO:0000313" key="9">
    <source>
        <dbReference type="Proteomes" id="UP000671995"/>
    </source>
</evidence>
<evidence type="ECO:0000256" key="7">
    <source>
        <dbReference type="SAM" id="Phobius"/>
    </source>
</evidence>
<keyword evidence="3 7" id="KW-0812">Transmembrane</keyword>
<feature type="transmembrane region" description="Helical" evidence="7">
    <location>
        <begin position="338"/>
        <end position="360"/>
    </location>
</feature>
<feature type="transmembrane region" description="Helical" evidence="7">
    <location>
        <begin position="248"/>
        <end position="280"/>
    </location>
</feature>
<dbReference type="Pfam" id="PF02653">
    <property type="entry name" value="BPD_transp_2"/>
    <property type="match status" value="1"/>
</dbReference>
<dbReference type="RefSeq" id="WP_210116799.1">
    <property type="nucleotide sequence ID" value="NZ_CP054257.1"/>
</dbReference>
<reference evidence="8" key="2">
    <citation type="journal article" date="2021" name="Microbiol. Resour. Announc.">
        <title>Complete Genome Sequences of Three Human Oral Treponema parvum Isolates.</title>
        <authorList>
            <person name="Zeng H."/>
            <person name="Watt R.M."/>
        </authorList>
    </citation>
    <scope>NUCLEOTIDE SEQUENCE</scope>
    <source>
        <strain evidence="8">ATCC 700773</strain>
    </source>
</reference>
<feature type="region of interest" description="Disordered" evidence="6">
    <location>
        <begin position="371"/>
        <end position="415"/>
    </location>
</feature>
<reference evidence="8" key="1">
    <citation type="submission" date="2020-05" db="EMBL/GenBank/DDBJ databases">
        <authorList>
            <person name="Zeng H."/>
            <person name="Chan Y.K."/>
            <person name="Watt R.M."/>
        </authorList>
    </citation>
    <scope>NUCLEOTIDE SEQUENCE</scope>
    <source>
        <strain evidence="8">ATCC 700773</strain>
    </source>
</reference>
<evidence type="ECO:0000256" key="6">
    <source>
        <dbReference type="SAM" id="MobiDB-lite"/>
    </source>
</evidence>
<dbReference type="EMBL" id="CP054257">
    <property type="protein sequence ID" value="QTQ12085.1"/>
    <property type="molecule type" value="Genomic_DNA"/>
</dbReference>
<evidence type="ECO:0000256" key="2">
    <source>
        <dbReference type="ARBA" id="ARBA00022475"/>
    </source>
</evidence>
<feature type="transmembrane region" description="Helical" evidence="7">
    <location>
        <begin position="128"/>
        <end position="148"/>
    </location>
</feature>
<keyword evidence="4 7" id="KW-1133">Transmembrane helix</keyword>
<evidence type="ECO:0000256" key="3">
    <source>
        <dbReference type="ARBA" id="ARBA00022692"/>
    </source>
</evidence>
<gene>
    <name evidence="8" type="ORF">HRI96_07690</name>
</gene>
<dbReference type="InterPro" id="IPR001851">
    <property type="entry name" value="ABC_transp_permease"/>
</dbReference>
<dbReference type="CDD" id="cd06580">
    <property type="entry name" value="TM_PBP1_transp_TpRbsC_like"/>
    <property type="match status" value="1"/>
</dbReference>
<name>A0A975F0L3_9SPIR</name>
<keyword evidence="5 7" id="KW-0472">Membrane</keyword>
<evidence type="ECO:0000256" key="5">
    <source>
        <dbReference type="ARBA" id="ARBA00023136"/>
    </source>
</evidence>
<dbReference type="PANTHER" id="PTHR47089">
    <property type="entry name" value="ABC TRANSPORTER, PERMEASE PROTEIN"/>
    <property type="match status" value="1"/>
</dbReference>
<feature type="transmembrane region" description="Helical" evidence="7">
    <location>
        <begin position="292"/>
        <end position="317"/>
    </location>
</feature>
<evidence type="ECO:0000313" key="8">
    <source>
        <dbReference type="EMBL" id="QTQ12085.1"/>
    </source>
</evidence>
<protein>
    <submittedName>
        <fullName evidence="8">ABC transporter permease</fullName>
    </submittedName>
</protein>
<dbReference type="PANTHER" id="PTHR47089:SF1">
    <property type="entry name" value="GUANOSINE ABC TRANSPORTER PERMEASE PROTEIN NUPP"/>
    <property type="match status" value="1"/>
</dbReference>
<evidence type="ECO:0000256" key="4">
    <source>
        <dbReference type="ARBA" id="ARBA00022989"/>
    </source>
</evidence>
<dbReference type="Proteomes" id="UP000671995">
    <property type="component" value="Chromosome"/>
</dbReference>
<feature type="transmembrane region" description="Helical" evidence="7">
    <location>
        <begin position="157"/>
        <end position="178"/>
    </location>
</feature>
<organism evidence="8 9">
    <name type="scientific">Treponema parvum</name>
    <dbReference type="NCBI Taxonomy" id="138851"/>
    <lineage>
        <taxon>Bacteria</taxon>
        <taxon>Pseudomonadati</taxon>
        <taxon>Spirochaetota</taxon>
        <taxon>Spirochaetia</taxon>
        <taxon>Spirochaetales</taxon>
        <taxon>Treponemataceae</taxon>
        <taxon>Treponema</taxon>
    </lineage>
</organism>
<keyword evidence="2" id="KW-1003">Cell membrane</keyword>
<feature type="transmembrane region" description="Helical" evidence="7">
    <location>
        <begin position="208"/>
        <end position="227"/>
    </location>
</feature>
<sequence length="415" mass="44180">MSENTAEKRNFTAFLMKSDGAVSALVVLMGFLCATLLVVIVGRSPAGIYKAILQVVTGFNANNGKWNIRYVGEWLNYSVPFILCGFSMAFAARSGLFNIGGEGQYIIGMTVAQLVALTFPPIPFIHLVLALVLATAAGVIWGGVVGYLKARFEVSEVVATIMLNYIALFLSRIVTLAIPGTNTYKTPNFPETASLRLNFLTKLTNSSALNAGFFIMLVCVLVYWFLMEKTNVGFGLRATGFNKDAAKASGIPVVASIVIAMAVSGAFAGLGGGIVALGSFKYGRVIAGMDNYGFTGIAVALVGNNTALGTFFAGLLFGMLQAAQPIMQSNKIPKEITFIIQGLVVVFISLKAGFRLFLIWRERRRTEKLESANLKKSGGTQDSIGKRNAAAYDDDAAEKSGVSGKTRSVTGDGEA</sequence>
<feature type="transmembrane region" description="Helical" evidence="7">
    <location>
        <begin position="21"/>
        <end position="41"/>
    </location>
</feature>
<feature type="transmembrane region" description="Helical" evidence="7">
    <location>
        <begin position="74"/>
        <end position="92"/>
    </location>
</feature>
<dbReference type="GO" id="GO:0022857">
    <property type="term" value="F:transmembrane transporter activity"/>
    <property type="evidence" value="ECO:0007669"/>
    <property type="project" value="InterPro"/>
</dbReference>
<proteinExistence type="predicted"/>
<dbReference type="AlphaFoldDB" id="A0A975F0L3"/>
<accession>A0A975F0L3</accession>
<dbReference type="GO" id="GO:0005886">
    <property type="term" value="C:plasma membrane"/>
    <property type="evidence" value="ECO:0007669"/>
    <property type="project" value="UniProtKB-SubCell"/>
</dbReference>